<sequence>MTRGLVRAFEEHGEVLAHWHRQGWSRECVVVLDHHLDLKRIAADQLARVRDGARGGGLDPLHRDLPFRDDDRFAYGLDSFLYAAADLGLIERVVWVLPEPRPRSAAQLAEVLWSALSLLPDHGHEVLASFVADDVAARARVGGLRVEATTLRRLSRLGLRGARLDVDLDFFHDGGPDLTHEPAAVAAELAAAGLLDEPPAMTHSIASGFMPERLRPLGARLAAAMGFAFAPSTPRSQQAARSLAVVARTTPASHAELAELTASELDPLGGPGTALRAVLCARADRLEEASEAHAEARRLGDRATWPAYELGLRHLARREPSAAAEWFARAEGDLVDTMQAHSLSLRALAECRRGDFAAGLAAALRCLERIPMRAEPYQLASIAAARLGRAHELDEVRARLERLQATRKDAGL</sequence>
<dbReference type="InterPro" id="IPR011990">
    <property type="entry name" value="TPR-like_helical_dom_sf"/>
</dbReference>
<proteinExistence type="predicted"/>
<evidence type="ECO:0000313" key="1">
    <source>
        <dbReference type="EMBL" id="MBZ5708849.1"/>
    </source>
</evidence>
<dbReference type="RefSeq" id="WP_224190629.1">
    <property type="nucleotide sequence ID" value="NZ_JAIRAU010000002.1"/>
</dbReference>
<organism evidence="1 2">
    <name type="scientific">Nannocystis pusilla</name>
    <dbReference type="NCBI Taxonomy" id="889268"/>
    <lineage>
        <taxon>Bacteria</taxon>
        <taxon>Pseudomonadati</taxon>
        <taxon>Myxococcota</taxon>
        <taxon>Polyangia</taxon>
        <taxon>Nannocystales</taxon>
        <taxon>Nannocystaceae</taxon>
        <taxon>Nannocystis</taxon>
    </lineage>
</organism>
<protein>
    <submittedName>
        <fullName evidence="1">UPF0489 family protein</fullName>
    </submittedName>
</protein>
<dbReference type="Proteomes" id="UP001139031">
    <property type="component" value="Unassembled WGS sequence"/>
</dbReference>
<keyword evidence="2" id="KW-1185">Reference proteome</keyword>
<reference evidence="1" key="1">
    <citation type="submission" date="2021-08" db="EMBL/GenBank/DDBJ databases">
        <authorList>
            <person name="Stevens D.C."/>
        </authorList>
    </citation>
    <scope>NUCLEOTIDE SEQUENCE</scope>
    <source>
        <strain evidence="1">DSM 53165</strain>
    </source>
</reference>
<dbReference type="SUPFAM" id="SSF48452">
    <property type="entry name" value="TPR-like"/>
    <property type="match status" value="1"/>
</dbReference>
<dbReference type="EMBL" id="JAIRAU010000002">
    <property type="protein sequence ID" value="MBZ5708849.1"/>
    <property type="molecule type" value="Genomic_DNA"/>
</dbReference>
<gene>
    <name evidence="1" type="ORF">K7C98_06245</name>
</gene>
<accession>A0ABS7TKX9</accession>
<evidence type="ECO:0000313" key="2">
    <source>
        <dbReference type="Proteomes" id="UP001139031"/>
    </source>
</evidence>
<comment type="caution">
    <text evidence="1">The sequence shown here is derived from an EMBL/GenBank/DDBJ whole genome shotgun (WGS) entry which is preliminary data.</text>
</comment>
<name>A0ABS7TKX9_9BACT</name>